<evidence type="ECO:0000256" key="1">
    <source>
        <dbReference type="SAM" id="Phobius"/>
    </source>
</evidence>
<keyword evidence="1" id="KW-0812">Transmembrane</keyword>
<dbReference type="OrthoDB" id="4207381at2"/>
<proteinExistence type="predicted"/>
<dbReference type="Proteomes" id="UP000244201">
    <property type="component" value="Chromosome"/>
</dbReference>
<keyword evidence="1" id="KW-1133">Transmembrane helix</keyword>
<gene>
    <name evidence="2" type="ORF">SLUN_19400</name>
</gene>
<evidence type="ECO:0000313" key="3">
    <source>
        <dbReference type="Proteomes" id="UP000244201"/>
    </source>
</evidence>
<evidence type="ECO:0000313" key="2">
    <source>
        <dbReference type="EMBL" id="AVZ74004.1"/>
    </source>
</evidence>
<reference evidence="2 3" key="1">
    <citation type="submission" date="2018-01" db="EMBL/GenBank/DDBJ databases">
        <title>Complete genome sequence of Streptomyces lunaelactis MM109T, a Ferroverdin A producer isolated from cave moonmilk deposits.</title>
        <authorList>
            <person name="Naome A."/>
            <person name="Martinet L."/>
            <person name="Maciejewska M."/>
            <person name="Anderssen S."/>
            <person name="Adam D."/>
            <person name="Tenconi E."/>
            <person name="Deflandre B."/>
            <person name="Arguelles-Arias A."/>
            <person name="Calusinska M."/>
            <person name="Copieters W."/>
            <person name="Karim L."/>
            <person name="Hanikenne M."/>
            <person name="Baurain D."/>
            <person name="van Wezel G."/>
            <person name="Smargiasso N."/>
            <person name="de Pauw E."/>
            <person name="Delfosse P."/>
            <person name="Rigali S."/>
        </authorList>
    </citation>
    <scope>NUCLEOTIDE SEQUENCE [LARGE SCALE GENOMIC DNA]</scope>
    <source>
        <strain evidence="2 3">MM109</strain>
    </source>
</reference>
<organism evidence="2 3">
    <name type="scientific">Streptomyces lunaelactis</name>
    <dbReference type="NCBI Taxonomy" id="1535768"/>
    <lineage>
        <taxon>Bacteria</taxon>
        <taxon>Bacillati</taxon>
        <taxon>Actinomycetota</taxon>
        <taxon>Actinomycetes</taxon>
        <taxon>Kitasatosporales</taxon>
        <taxon>Streptomycetaceae</taxon>
        <taxon>Streptomyces</taxon>
    </lineage>
</organism>
<keyword evidence="1" id="KW-0472">Membrane</keyword>
<protein>
    <submittedName>
        <fullName evidence="2">Uncharacterized protein</fullName>
    </submittedName>
</protein>
<dbReference type="KEGG" id="slk:SLUN_19400"/>
<sequence>MEILAGDWWASGSLWQFIITIIAGIAVGVLGAWATFRSNNPKHRINWWVKSNTPLISLPQFSAGSGPLTVNLGPDQLSQPRIVELVIANQGRRDITADMFHASEPIRFDLGHEVKAILEVANVPVGSLRPDLATGRQVTLASPGSVRGWLDVKPSLLRRGQVVTVTLLVDGDERKVKCERFPLINVTPVEGPPGARKRAFAEAFTTAALSVGPLRIMR</sequence>
<accession>A0A2R4T4K0</accession>
<dbReference type="GeneID" id="55657422"/>
<feature type="transmembrane region" description="Helical" evidence="1">
    <location>
        <begin position="14"/>
        <end position="36"/>
    </location>
</feature>
<dbReference type="RefSeq" id="WP_108150061.1">
    <property type="nucleotide sequence ID" value="NZ_CP026304.1"/>
</dbReference>
<keyword evidence="3" id="KW-1185">Reference proteome</keyword>
<dbReference type="AlphaFoldDB" id="A0A2R4T4K0"/>
<dbReference type="EMBL" id="CP026304">
    <property type="protein sequence ID" value="AVZ74004.1"/>
    <property type="molecule type" value="Genomic_DNA"/>
</dbReference>
<name>A0A2R4T4K0_9ACTN</name>